<accession>A0A318H9C4</accession>
<proteinExistence type="predicted"/>
<comment type="caution">
    <text evidence="1">The sequence shown here is derived from an EMBL/GenBank/DDBJ whole genome shotgun (WGS) entry which is preliminary data.</text>
</comment>
<reference evidence="1 2" key="2">
    <citation type="submission" date="2018-06" db="EMBL/GenBank/DDBJ databases">
        <title>Sequencing of bacterial isolates from soil warming experiment in Harvard Forest, Massachusetts, USA.</title>
        <authorList>
            <person name="Deangelis K.PhD."/>
        </authorList>
    </citation>
    <scope>NUCLEOTIDE SEQUENCE [LARGE SCALE GENOMIC DNA]</scope>
    <source>
        <strain evidence="1 2">GAS496</strain>
    </source>
</reference>
<evidence type="ECO:0000313" key="1">
    <source>
        <dbReference type="EMBL" id="PXW96697.1"/>
    </source>
</evidence>
<gene>
    <name evidence="1" type="ORF">C8E89_1514</name>
</gene>
<organism evidence="1 2">
    <name type="scientific">Mycolicibacterium moriokaense</name>
    <dbReference type="NCBI Taxonomy" id="39691"/>
    <lineage>
        <taxon>Bacteria</taxon>
        <taxon>Bacillati</taxon>
        <taxon>Actinomycetota</taxon>
        <taxon>Actinomycetes</taxon>
        <taxon>Mycobacteriales</taxon>
        <taxon>Mycobacteriaceae</taxon>
        <taxon>Mycolicibacterium</taxon>
    </lineage>
</organism>
<name>A0A318H9C4_9MYCO</name>
<dbReference type="AlphaFoldDB" id="A0A318H9C4"/>
<dbReference type="EMBL" id="QJJU01000051">
    <property type="protein sequence ID" value="PXW96697.1"/>
    <property type="molecule type" value="Genomic_DNA"/>
</dbReference>
<dbReference type="Proteomes" id="UP000247781">
    <property type="component" value="Unassembled WGS sequence"/>
</dbReference>
<sequence length="109" mass="12231">MSRSRSLEQKLREGNGKRAKATVLSATKGIHWIMNVRINNGLPAGTDLQKHRYTLSVAPEGDEPFEAKIVIRANQLEFLGLDSHSLTPGKTAWVLYDPDDHNRIAFEAY</sequence>
<keyword evidence="2" id="KW-1185">Reference proteome</keyword>
<protein>
    <submittedName>
        <fullName evidence="1">Uncharacterized protein</fullName>
    </submittedName>
</protein>
<reference evidence="2" key="1">
    <citation type="submission" date="2018-05" db="EMBL/GenBank/DDBJ databases">
        <authorList>
            <person name="Deangelis K."/>
            <person name="Huntemann M."/>
            <person name="Clum A."/>
            <person name="Pillay M."/>
            <person name="Palaniappan K."/>
            <person name="Varghese N."/>
            <person name="Mikhailova N."/>
            <person name="Stamatis D."/>
            <person name="Reddy T."/>
            <person name="Daum C."/>
            <person name="Shapiro N."/>
            <person name="Ivanova N."/>
            <person name="Kyrpides N."/>
            <person name="Woyke T."/>
        </authorList>
    </citation>
    <scope>NUCLEOTIDE SEQUENCE [LARGE SCALE GENOMIC DNA]</scope>
    <source>
        <strain evidence="2">GAS496</strain>
    </source>
</reference>
<evidence type="ECO:0000313" key="2">
    <source>
        <dbReference type="Proteomes" id="UP000247781"/>
    </source>
</evidence>